<sequence>ASEECEGIWDKPGCCMVEKPELNKRSRIDWAVVGEPMNFVHLIHIGPGDMRAGDGLATTGASQGQLRPRELKPWTLSDLR</sequence>
<dbReference type="Ensembl" id="ENSBTAT00000087169.2">
    <property type="protein sequence ID" value="ENSBTAP00000070932.2"/>
    <property type="gene ID" value="ENSBTAG00000052666.2"/>
</dbReference>
<evidence type="ECO:0000256" key="2">
    <source>
        <dbReference type="ARBA" id="ARBA00025235"/>
    </source>
</evidence>
<evidence type="ECO:0000259" key="6">
    <source>
        <dbReference type="PROSITE" id="PS50108"/>
    </source>
</evidence>
<dbReference type="GO" id="GO:0005886">
    <property type="term" value="C:plasma membrane"/>
    <property type="evidence" value="ECO:0000318"/>
    <property type="project" value="GO_Central"/>
</dbReference>
<feature type="domain" description="CRIB" evidence="6">
    <location>
        <begin position="33"/>
        <end position="46"/>
    </location>
</feature>
<dbReference type="AlphaFoldDB" id="A0A3Q1NGJ3"/>
<dbReference type="GO" id="GO:0035023">
    <property type="term" value="P:regulation of Rho protein signal transduction"/>
    <property type="evidence" value="ECO:0007669"/>
    <property type="project" value="InterPro"/>
</dbReference>
<dbReference type="STRING" id="9913.ENSBTAP00000070932"/>
<dbReference type="PANTHER" id="PTHR13502:SF3">
    <property type="entry name" value="CDC42 SMALL EFFECTOR PROTEIN 1"/>
    <property type="match status" value="1"/>
</dbReference>
<evidence type="ECO:0000256" key="3">
    <source>
        <dbReference type="ARBA" id="ARBA00025895"/>
    </source>
</evidence>
<keyword evidence="8" id="KW-1185">Reference proteome</keyword>
<dbReference type="InParanoid" id="A0A3Q1NGJ3"/>
<reference evidence="7" key="1">
    <citation type="submission" date="2018-03" db="EMBL/GenBank/DDBJ databases">
        <title>ARS-UCD1.2.</title>
        <authorList>
            <person name="Rosen B.D."/>
            <person name="Bickhart D.M."/>
            <person name="Koren S."/>
            <person name="Schnabel R.D."/>
            <person name="Hall R."/>
            <person name="Zimin A."/>
            <person name="Dreischer C."/>
            <person name="Schultheiss S."/>
            <person name="Schroeder S.G."/>
            <person name="Elsik C.G."/>
            <person name="Couldrey C."/>
            <person name="Liu G.E."/>
            <person name="Van Tassell C.P."/>
            <person name="Phillippy A.M."/>
            <person name="Smith T.P.L."/>
            <person name="Medrano J.F."/>
        </authorList>
    </citation>
    <scope>NUCLEOTIDE SEQUENCE [LARGE SCALE GENOMIC DNA]</scope>
    <source>
        <strain evidence="7">Hereford</strain>
    </source>
</reference>
<keyword evidence="1" id="KW-0581">Phagocytosis</keyword>
<reference evidence="7" key="3">
    <citation type="submission" date="2025-09" db="UniProtKB">
        <authorList>
            <consortium name="Ensembl"/>
        </authorList>
    </citation>
    <scope>IDENTIFICATION</scope>
    <source>
        <strain evidence="7">Hereford</strain>
    </source>
</reference>
<dbReference type="Bgee" id="ENSBTAG00000052666">
    <property type="expression patterns" value="Expressed in longissimus muscle and 4 other cell types or tissues"/>
</dbReference>
<dbReference type="VEuPathDB" id="HostDB:ENSBTAG00000052666"/>
<dbReference type="GO" id="GO:0031267">
    <property type="term" value="F:small GTPase binding"/>
    <property type="evidence" value="ECO:0007669"/>
    <property type="project" value="InterPro"/>
</dbReference>
<dbReference type="Proteomes" id="UP000009136">
    <property type="component" value="Chromosome 2"/>
</dbReference>
<comment type="function">
    <text evidence="2">Probably involved in the organization of the actin cytoskeleton by acting downstream of CDC42, inducing actin filament assembly. Alters CDC42-induced cell shape changes. In activated T-cells, may play a role in CDC42-mediated F-actin accumulation at the immunological synapse. May play a role in early contractile events in phagocytosis in macrophages.</text>
</comment>
<dbReference type="InterPro" id="IPR039056">
    <property type="entry name" value="SPEC"/>
</dbReference>
<name>A0A3Q1NGJ3_BOVIN</name>
<dbReference type="PANTHER" id="PTHR13502">
    <property type="entry name" value="CDC42 SMALL EFFECTOR PROTEIN HOMOLOG"/>
    <property type="match status" value="1"/>
</dbReference>
<comment type="subunit">
    <text evidence="3">Interacts with CDC42 (in GTP-bound form). Interacts weakly with RAC1 and not at all with RHOA.</text>
</comment>
<evidence type="ECO:0000256" key="5">
    <source>
        <dbReference type="SAM" id="MobiDB-lite"/>
    </source>
</evidence>
<organism evidence="7 8">
    <name type="scientific">Bos taurus</name>
    <name type="common">Bovine</name>
    <dbReference type="NCBI Taxonomy" id="9913"/>
    <lineage>
        <taxon>Eukaryota</taxon>
        <taxon>Metazoa</taxon>
        <taxon>Chordata</taxon>
        <taxon>Craniata</taxon>
        <taxon>Vertebrata</taxon>
        <taxon>Euteleostomi</taxon>
        <taxon>Mammalia</taxon>
        <taxon>Eutheria</taxon>
        <taxon>Laurasiatheria</taxon>
        <taxon>Artiodactyla</taxon>
        <taxon>Ruminantia</taxon>
        <taxon>Pecora</taxon>
        <taxon>Bovidae</taxon>
        <taxon>Bovinae</taxon>
        <taxon>Bos</taxon>
    </lineage>
</organism>
<protein>
    <recommendedName>
        <fullName evidence="4">CDC42 small effector protein 1</fullName>
    </recommendedName>
</protein>
<reference evidence="7" key="2">
    <citation type="submission" date="2025-08" db="UniProtKB">
        <authorList>
            <consortium name="Ensembl"/>
        </authorList>
    </citation>
    <scope>IDENTIFICATION</scope>
    <source>
        <strain evidence="7">Hereford</strain>
    </source>
</reference>
<evidence type="ECO:0000256" key="1">
    <source>
        <dbReference type="ARBA" id="ARBA00022907"/>
    </source>
</evidence>
<dbReference type="GO" id="GO:0006909">
    <property type="term" value="P:phagocytosis"/>
    <property type="evidence" value="ECO:0007669"/>
    <property type="project" value="UniProtKB-KW"/>
</dbReference>
<proteinExistence type="predicted"/>
<evidence type="ECO:0000313" key="8">
    <source>
        <dbReference type="Proteomes" id="UP000009136"/>
    </source>
</evidence>
<feature type="region of interest" description="Disordered" evidence="5">
    <location>
        <begin position="51"/>
        <end position="80"/>
    </location>
</feature>
<dbReference type="PROSITE" id="PS50108">
    <property type="entry name" value="CRIB"/>
    <property type="match status" value="1"/>
</dbReference>
<evidence type="ECO:0000256" key="4">
    <source>
        <dbReference type="ARBA" id="ARBA00039942"/>
    </source>
</evidence>
<dbReference type="GeneTree" id="ENSGT00960000188436"/>
<evidence type="ECO:0000313" key="7">
    <source>
        <dbReference type="Ensembl" id="ENSBTAP00000070932.2"/>
    </source>
</evidence>
<accession>A0A3Q1NGJ3</accession>
<dbReference type="InterPro" id="IPR000095">
    <property type="entry name" value="CRIB_dom"/>
</dbReference>